<dbReference type="AlphaFoldDB" id="A0A3G8ZMK6"/>
<dbReference type="GO" id="GO:0016747">
    <property type="term" value="F:acyltransferase activity, transferring groups other than amino-acyl groups"/>
    <property type="evidence" value="ECO:0007669"/>
    <property type="project" value="TreeGrafter"/>
</dbReference>
<keyword evidence="1" id="KW-0472">Membrane</keyword>
<feature type="transmembrane region" description="Helical" evidence="1">
    <location>
        <begin position="100"/>
        <end position="118"/>
    </location>
</feature>
<dbReference type="KEGG" id="nak:EH165_10395"/>
<feature type="transmembrane region" description="Helical" evidence="1">
    <location>
        <begin position="39"/>
        <end position="62"/>
    </location>
</feature>
<dbReference type="OrthoDB" id="3723842at2"/>
<keyword evidence="1" id="KW-0812">Transmembrane</keyword>
<keyword evidence="3" id="KW-1185">Reference proteome</keyword>
<organism evidence="2 3">
    <name type="scientific">Nakamurella antarctica</name>
    <dbReference type="NCBI Taxonomy" id="1902245"/>
    <lineage>
        <taxon>Bacteria</taxon>
        <taxon>Bacillati</taxon>
        <taxon>Actinomycetota</taxon>
        <taxon>Actinomycetes</taxon>
        <taxon>Nakamurellales</taxon>
        <taxon>Nakamurellaceae</taxon>
        <taxon>Nakamurella</taxon>
    </lineage>
</organism>
<dbReference type="SUPFAM" id="SSF53474">
    <property type="entry name" value="alpha/beta-Hydrolases"/>
    <property type="match status" value="1"/>
</dbReference>
<dbReference type="InterPro" id="IPR050583">
    <property type="entry name" value="Mycobacterial_A85_antigen"/>
</dbReference>
<dbReference type="InterPro" id="IPR029058">
    <property type="entry name" value="AB_hydrolase_fold"/>
</dbReference>
<dbReference type="Pfam" id="PF00756">
    <property type="entry name" value="Esterase"/>
    <property type="match status" value="1"/>
</dbReference>
<gene>
    <name evidence="2" type="ORF">EH165_10395</name>
</gene>
<dbReference type="Proteomes" id="UP000268084">
    <property type="component" value="Chromosome"/>
</dbReference>
<dbReference type="InterPro" id="IPR000801">
    <property type="entry name" value="Esterase-like"/>
</dbReference>
<sequence length="433" mass="45256">MLDLSLISGPMRVILLLLGVLGLLYLACGRTRQWWTRSLPLAMLAGAGCSAALVFFVNIVWVPFPDGLSWLAAWWLAFTFASVAAAVIRIRAGAPGIAKKVVLVAAVVAVGVSGAAQVNQHFGSIPDVRALIGADPPGHQPIEALTGSRAIVAASPDATLAQVWRPPAGMPAGGATATAEIPGSISGFAARGAWIYVPPSYLSNPRAELPVLVLTSGQPGSARDWFNGGNLLAEMNAFATAHNGLAPVVVAVDSLGGTLSNPLCLDSKRGNSFTYLSVDVPAWIRANLQVSPDPKQWTIGGFSAGGTCALQLAVNAPEVYPNFIDVAGETGPHLQTIQKTIDTLFGGDTAAFQAVNPLDVLSRHKFPHSAGVIVGGQQDTVYLPDALKVKAATEAAGMDITYLELPGDHTWRVWGPGLVDSLPWLADRMGLKE</sequence>
<keyword evidence="1" id="KW-1133">Transmembrane helix</keyword>
<protein>
    <submittedName>
        <fullName evidence="2">Esterase</fullName>
    </submittedName>
</protein>
<accession>A0A3G8ZMK6</accession>
<proteinExistence type="predicted"/>
<feature type="transmembrane region" description="Helical" evidence="1">
    <location>
        <begin position="68"/>
        <end position="88"/>
    </location>
</feature>
<evidence type="ECO:0000313" key="2">
    <source>
        <dbReference type="EMBL" id="AZI58483.1"/>
    </source>
</evidence>
<dbReference type="PANTHER" id="PTHR48098:SF1">
    <property type="entry name" value="DIACYLGLYCEROL ACYLTRANSFERASE_MYCOLYLTRANSFERASE AG85A"/>
    <property type="match status" value="1"/>
</dbReference>
<evidence type="ECO:0000313" key="3">
    <source>
        <dbReference type="Proteomes" id="UP000268084"/>
    </source>
</evidence>
<feature type="transmembrane region" description="Helical" evidence="1">
    <location>
        <begin position="6"/>
        <end position="27"/>
    </location>
</feature>
<dbReference type="RefSeq" id="WP_124799392.1">
    <property type="nucleotide sequence ID" value="NZ_CP034170.1"/>
</dbReference>
<reference evidence="2 3" key="1">
    <citation type="submission" date="2018-11" db="EMBL/GenBank/DDBJ databases">
        <authorList>
            <person name="Da X."/>
        </authorList>
    </citation>
    <scope>NUCLEOTIDE SEQUENCE [LARGE SCALE GENOMIC DNA]</scope>
    <source>
        <strain evidence="2 3">S14-144</strain>
    </source>
</reference>
<name>A0A3G8ZMK6_9ACTN</name>
<reference evidence="2 3" key="2">
    <citation type="submission" date="2018-12" db="EMBL/GenBank/DDBJ databases">
        <title>Nakamurella antarcticus sp. nov., isolated from Antarctica South Shetland Islands soil.</title>
        <authorList>
            <person name="Peng F."/>
        </authorList>
    </citation>
    <scope>NUCLEOTIDE SEQUENCE [LARGE SCALE GENOMIC DNA]</scope>
    <source>
        <strain evidence="2 3">S14-144</strain>
    </source>
</reference>
<dbReference type="PANTHER" id="PTHR48098">
    <property type="entry name" value="ENTEROCHELIN ESTERASE-RELATED"/>
    <property type="match status" value="1"/>
</dbReference>
<dbReference type="Gene3D" id="3.40.50.1820">
    <property type="entry name" value="alpha/beta hydrolase"/>
    <property type="match status" value="1"/>
</dbReference>
<evidence type="ECO:0000256" key="1">
    <source>
        <dbReference type="SAM" id="Phobius"/>
    </source>
</evidence>
<dbReference type="EMBL" id="CP034170">
    <property type="protein sequence ID" value="AZI58483.1"/>
    <property type="molecule type" value="Genomic_DNA"/>
</dbReference>